<dbReference type="PROSITE" id="PS50102">
    <property type="entry name" value="RRM"/>
    <property type="match status" value="2"/>
</dbReference>
<feature type="compositionally biased region" description="Basic and acidic residues" evidence="8">
    <location>
        <begin position="671"/>
        <end position="680"/>
    </location>
</feature>
<feature type="domain" description="RRM" evidence="9">
    <location>
        <begin position="557"/>
        <end position="632"/>
    </location>
</feature>
<proteinExistence type="inferred from homology"/>
<evidence type="ECO:0000313" key="13">
    <source>
        <dbReference type="Proteomes" id="UP001489004"/>
    </source>
</evidence>
<dbReference type="InterPro" id="IPR050910">
    <property type="entry name" value="JMJD6_ArgDemeth/LysHydrox"/>
</dbReference>
<dbReference type="SUPFAM" id="SSF81383">
    <property type="entry name" value="F-box domain"/>
    <property type="match status" value="1"/>
</dbReference>
<evidence type="ECO:0000256" key="5">
    <source>
        <dbReference type="ARBA" id="ARBA00023004"/>
    </source>
</evidence>
<dbReference type="InterPro" id="IPR041667">
    <property type="entry name" value="Cupin_8"/>
</dbReference>
<evidence type="ECO:0000313" key="12">
    <source>
        <dbReference type="EMBL" id="KAK9819897.1"/>
    </source>
</evidence>
<keyword evidence="13" id="KW-1185">Reference proteome</keyword>
<dbReference type="Proteomes" id="UP001489004">
    <property type="component" value="Unassembled WGS sequence"/>
</dbReference>
<dbReference type="InterPro" id="IPR003347">
    <property type="entry name" value="JmjC_dom"/>
</dbReference>
<comment type="similarity">
    <text evidence="2">Belongs to the JARID1 histone demethylase family.</text>
</comment>
<dbReference type="GO" id="GO:0046872">
    <property type="term" value="F:metal ion binding"/>
    <property type="evidence" value="ECO:0007669"/>
    <property type="project" value="UniProtKB-KW"/>
</dbReference>
<feature type="domain" description="RRM" evidence="9">
    <location>
        <begin position="477"/>
        <end position="553"/>
    </location>
</feature>
<keyword evidence="5" id="KW-0408">Iron</keyword>
<dbReference type="Gene3D" id="3.30.70.330">
    <property type="match status" value="2"/>
</dbReference>
<evidence type="ECO:0008006" key="14">
    <source>
        <dbReference type="Google" id="ProtNLM"/>
    </source>
</evidence>
<evidence type="ECO:0000256" key="1">
    <source>
        <dbReference type="ARBA" id="ARBA00004123"/>
    </source>
</evidence>
<evidence type="ECO:0000256" key="6">
    <source>
        <dbReference type="ARBA" id="ARBA00023242"/>
    </source>
</evidence>
<feature type="compositionally biased region" description="Polar residues" evidence="8">
    <location>
        <begin position="646"/>
        <end position="670"/>
    </location>
</feature>
<dbReference type="InterPro" id="IPR000504">
    <property type="entry name" value="RRM_dom"/>
</dbReference>
<evidence type="ECO:0000256" key="8">
    <source>
        <dbReference type="SAM" id="MobiDB-lite"/>
    </source>
</evidence>
<keyword evidence="7" id="KW-0694">RNA-binding</keyword>
<reference evidence="12 13" key="1">
    <citation type="journal article" date="2024" name="Nat. Commun.">
        <title>Phylogenomics reveals the evolutionary origins of lichenization in chlorophyte algae.</title>
        <authorList>
            <person name="Puginier C."/>
            <person name="Libourel C."/>
            <person name="Otte J."/>
            <person name="Skaloud P."/>
            <person name="Haon M."/>
            <person name="Grisel S."/>
            <person name="Petersen M."/>
            <person name="Berrin J.G."/>
            <person name="Delaux P.M."/>
            <person name="Dal Grande F."/>
            <person name="Keller J."/>
        </authorList>
    </citation>
    <scope>NUCLEOTIDE SEQUENCE [LARGE SCALE GENOMIC DNA]</scope>
    <source>
        <strain evidence="12 13">SAG 2043</strain>
    </source>
</reference>
<dbReference type="Pfam" id="PF13621">
    <property type="entry name" value="Cupin_8"/>
    <property type="match status" value="1"/>
</dbReference>
<dbReference type="PROSITE" id="PS51184">
    <property type="entry name" value="JMJC"/>
    <property type="match status" value="1"/>
</dbReference>
<dbReference type="GO" id="GO:0000987">
    <property type="term" value="F:cis-regulatory region sequence-specific DNA binding"/>
    <property type="evidence" value="ECO:0007669"/>
    <property type="project" value="TreeGrafter"/>
</dbReference>
<evidence type="ECO:0000259" key="11">
    <source>
        <dbReference type="PROSITE" id="PS51184"/>
    </source>
</evidence>
<evidence type="ECO:0000256" key="2">
    <source>
        <dbReference type="ARBA" id="ARBA00006801"/>
    </source>
</evidence>
<dbReference type="PROSITE" id="PS50181">
    <property type="entry name" value="FBOX"/>
    <property type="match status" value="1"/>
</dbReference>
<keyword evidence="3" id="KW-0479">Metal-binding</keyword>
<dbReference type="GO" id="GO:0003723">
    <property type="term" value="F:RNA binding"/>
    <property type="evidence" value="ECO:0007669"/>
    <property type="project" value="UniProtKB-UniRule"/>
</dbReference>
<dbReference type="PANTHER" id="PTHR12480">
    <property type="entry name" value="ARGININE DEMETHYLASE AND LYSYL-HYDROXYLASE JMJD"/>
    <property type="match status" value="1"/>
</dbReference>
<dbReference type="InterPro" id="IPR035979">
    <property type="entry name" value="RBD_domain_sf"/>
</dbReference>
<dbReference type="GO" id="GO:0016491">
    <property type="term" value="F:oxidoreductase activity"/>
    <property type="evidence" value="ECO:0007669"/>
    <property type="project" value="UniProtKB-KW"/>
</dbReference>
<dbReference type="EMBL" id="JALJOR010000003">
    <property type="protein sequence ID" value="KAK9819897.1"/>
    <property type="molecule type" value="Genomic_DNA"/>
</dbReference>
<feature type="compositionally biased region" description="Basic and acidic residues" evidence="8">
    <location>
        <begin position="417"/>
        <end position="435"/>
    </location>
</feature>
<dbReference type="SUPFAM" id="SSF54928">
    <property type="entry name" value="RNA-binding domain, RBD"/>
    <property type="match status" value="2"/>
</dbReference>
<keyword evidence="6" id="KW-0539">Nucleus</keyword>
<evidence type="ECO:0000259" key="10">
    <source>
        <dbReference type="PROSITE" id="PS50181"/>
    </source>
</evidence>
<dbReference type="Gene3D" id="2.60.120.650">
    <property type="entry name" value="Cupin"/>
    <property type="match status" value="1"/>
</dbReference>
<dbReference type="FunFam" id="2.60.120.650:FF:000045">
    <property type="entry name" value="F-box protein At1g78280"/>
    <property type="match status" value="1"/>
</dbReference>
<dbReference type="PANTHER" id="PTHR12480:SF21">
    <property type="entry name" value="JMJC DOMAIN-CONTAINING PROTEIN 8"/>
    <property type="match status" value="1"/>
</dbReference>
<evidence type="ECO:0000256" key="4">
    <source>
        <dbReference type="ARBA" id="ARBA00023002"/>
    </source>
</evidence>
<dbReference type="InterPro" id="IPR012677">
    <property type="entry name" value="Nucleotide-bd_a/b_plait_sf"/>
</dbReference>
<evidence type="ECO:0000259" key="9">
    <source>
        <dbReference type="PROSITE" id="PS50102"/>
    </source>
</evidence>
<feature type="region of interest" description="Disordered" evidence="8">
    <location>
        <begin position="417"/>
        <end position="455"/>
    </location>
</feature>
<dbReference type="GO" id="GO:0005634">
    <property type="term" value="C:nucleus"/>
    <property type="evidence" value="ECO:0007669"/>
    <property type="project" value="UniProtKB-SubCell"/>
</dbReference>
<evidence type="ECO:0000256" key="7">
    <source>
        <dbReference type="PROSITE-ProRule" id="PRU00176"/>
    </source>
</evidence>
<organism evidence="12 13">
    <name type="scientific">[Myrmecia] bisecta</name>
    <dbReference type="NCBI Taxonomy" id="41462"/>
    <lineage>
        <taxon>Eukaryota</taxon>
        <taxon>Viridiplantae</taxon>
        <taxon>Chlorophyta</taxon>
        <taxon>core chlorophytes</taxon>
        <taxon>Trebouxiophyceae</taxon>
        <taxon>Trebouxiales</taxon>
        <taxon>Trebouxiaceae</taxon>
        <taxon>Myrmecia</taxon>
    </lineage>
</organism>
<dbReference type="Pfam" id="PF12937">
    <property type="entry name" value="F-box-like"/>
    <property type="match status" value="1"/>
</dbReference>
<feature type="compositionally biased region" description="Polar residues" evidence="8">
    <location>
        <begin position="707"/>
        <end position="717"/>
    </location>
</feature>
<dbReference type="Gene3D" id="1.20.1280.50">
    <property type="match status" value="1"/>
</dbReference>
<feature type="domain" description="F-box" evidence="10">
    <location>
        <begin position="27"/>
        <end position="73"/>
    </location>
</feature>
<dbReference type="Pfam" id="PF00076">
    <property type="entry name" value="RRM_1"/>
    <property type="match status" value="2"/>
</dbReference>
<dbReference type="AlphaFoldDB" id="A0AAW1QEP6"/>
<dbReference type="SMART" id="SM00360">
    <property type="entry name" value="RRM"/>
    <property type="match status" value="2"/>
</dbReference>
<feature type="domain" description="JmjC" evidence="11">
    <location>
        <begin position="224"/>
        <end position="384"/>
    </location>
</feature>
<keyword evidence="4" id="KW-0560">Oxidoreductase</keyword>
<protein>
    <recommendedName>
        <fullName evidence="14">F-box protein</fullName>
    </recommendedName>
</protein>
<feature type="compositionally biased region" description="Polar residues" evidence="8">
    <location>
        <begin position="725"/>
        <end position="736"/>
    </location>
</feature>
<dbReference type="InterPro" id="IPR001810">
    <property type="entry name" value="F-box_dom"/>
</dbReference>
<evidence type="ECO:0000256" key="3">
    <source>
        <dbReference type="ARBA" id="ARBA00022723"/>
    </source>
</evidence>
<accession>A0AAW1QEP6</accession>
<dbReference type="SMART" id="SM00558">
    <property type="entry name" value="JmjC"/>
    <property type="match status" value="1"/>
</dbReference>
<sequence length="748" mass="83500">MQTHPCGIQPYGNFLLQGGADLRRTGLGSLGKLSDELLQNIFGQLPAASLARLAVTSKALYCFANHEELWRALVLQELEGSFCYRQSWQQTYLHATIPGYGGCERKPLRVKGFYSDLLYQPWYCATTPLEPEWLETDNIERRSALSLEDFQRCYEIPNRPVVITDLVGNWPATKNWTRKYLRKAFKGQKVIVGSYPMDFDNYLSYADGCKEEMPLYLFDKHFAQKAPHLADDYEVPQYFCEDLFSVLEGARPDYRWLIIGPERSGSSFHKDPNSTSAWNAVVRGAKKWILYPPHITPPGVHPSADGADVATPLSLIEWFLNFCSHAQEGDVKPIECVVRSGELLFVPRGWWHMALNLEESVAVTQNYVSSINLPHVLEFLRCGREDLVSGCDMADRRSLHDRFLAKLQEKRPEVVEAMQREEEKRRQQAQEHSRLVDLFSQTSKKPASPAKQASATAKQAMLSAFTPSGVGQQPMDRTVYVGNVDVKHSDEATLRAIFENCGYVTQVRVAGKKGYNSVYAFIEYEHSSQAMTALAMNGLQLGERQIRVSMAKTLPAQQQSLENVGSDIDEQSLAEYFAACGEVTAVRLSGAAGQARRKAWIEFANLDAAKSAREYDQTELGNSHIRVRTSKTAIHTNGLRGDATPPQRSSPCRGGETTSVTPPQYAGTQPRSDHKMRNDPSRSPSSSRAAPDEVQQPQRSVPHLPSAAQSPGSSSEVGSKRPVDMSTQTTSDSDNVSDPILKKRSRHS</sequence>
<gene>
    <name evidence="12" type="ORF">WJX72_003757</name>
</gene>
<comment type="caution">
    <text evidence="12">The sequence shown here is derived from an EMBL/GenBank/DDBJ whole genome shotgun (WGS) entry which is preliminary data.</text>
</comment>
<comment type="subcellular location">
    <subcellularLocation>
        <location evidence="1">Nucleus</location>
    </subcellularLocation>
</comment>
<feature type="region of interest" description="Disordered" evidence="8">
    <location>
        <begin position="626"/>
        <end position="748"/>
    </location>
</feature>
<feature type="compositionally biased region" description="Low complexity" evidence="8">
    <location>
        <begin position="442"/>
        <end position="455"/>
    </location>
</feature>
<name>A0AAW1QEP6_9CHLO</name>
<dbReference type="SUPFAM" id="SSF51197">
    <property type="entry name" value="Clavaminate synthase-like"/>
    <property type="match status" value="1"/>
</dbReference>
<dbReference type="InterPro" id="IPR036047">
    <property type="entry name" value="F-box-like_dom_sf"/>
</dbReference>